<accession>A0A926EGS2</accession>
<dbReference type="AlphaFoldDB" id="A0A926EGS2"/>
<evidence type="ECO:0000313" key="2">
    <source>
        <dbReference type="Proteomes" id="UP000655830"/>
    </source>
</evidence>
<name>A0A926EGS2_9FIRM</name>
<proteinExistence type="predicted"/>
<evidence type="ECO:0000313" key="1">
    <source>
        <dbReference type="EMBL" id="MBC8580039.1"/>
    </source>
</evidence>
<dbReference type="EMBL" id="JACRSY010000016">
    <property type="protein sequence ID" value="MBC8580039.1"/>
    <property type="molecule type" value="Genomic_DNA"/>
</dbReference>
<comment type="caution">
    <text evidence="1">The sequence shown here is derived from an EMBL/GenBank/DDBJ whole genome shotgun (WGS) entry which is preliminary data.</text>
</comment>
<reference evidence="1" key="1">
    <citation type="submission" date="2020-08" db="EMBL/GenBank/DDBJ databases">
        <title>Genome public.</title>
        <authorList>
            <person name="Liu C."/>
            <person name="Sun Q."/>
        </authorList>
    </citation>
    <scope>NUCLEOTIDE SEQUENCE</scope>
    <source>
        <strain evidence="1">NSJ-12</strain>
    </source>
</reference>
<sequence length="96" mass="10851">MNKVLSSSSKTFAKITDVLELALEESPNLNAEWKLDLPPSFKTLKNSCTPYASTRLRVWLLTPSTPGEYVITCKLRKRCCGRRIISTKTFTVIVDK</sequence>
<dbReference type="Proteomes" id="UP000655830">
    <property type="component" value="Unassembled WGS sequence"/>
</dbReference>
<gene>
    <name evidence="1" type="ORF">H8718_10950</name>
</gene>
<organism evidence="1 2">
    <name type="scientific">Zhenhengia yiwuensis</name>
    <dbReference type="NCBI Taxonomy" id="2763666"/>
    <lineage>
        <taxon>Bacteria</taxon>
        <taxon>Bacillati</taxon>
        <taxon>Bacillota</taxon>
        <taxon>Clostridia</taxon>
        <taxon>Lachnospirales</taxon>
        <taxon>Lachnospiraceae</taxon>
        <taxon>Zhenhengia</taxon>
    </lineage>
</organism>
<protein>
    <submittedName>
        <fullName evidence="1">Uncharacterized protein</fullName>
    </submittedName>
</protein>
<keyword evidence="2" id="KW-1185">Reference proteome</keyword>
<dbReference type="RefSeq" id="WP_177672008.1">
    <property type="nucleotide sequence ID" value="NZ_JACRSY010000016.1"/>
</dbReference>